<organism evidence="1 2">
    <name type="scientific">Lecanosticta acicola</name>
    <dbReference type="NCBI Taxonomy" id="111012"/>
    <lineage>
        <taxon>Eukaryota</taxon>
        <taxon>Fungi</taxon>
        <taxon>Dikarya</taxon>
        <taxon>Ascomycota</taxon>
        <taxon>Pezizomycotina</taxon>
        <taxon>Dothideomycetes</taxon>
        <taxon>Dothideomycetidae</taxon>
        <taxon>Mycosphaerellales</taxon>
        <taxon>Mycosphaerellaceae</taxon>
        <taxon>Lecanosticta</taxon>
    </lineage>
</organism>
<proteinExistence type="predicted"/>
<keyword evidence="2" id="KW-1185">Reference proteome</keyword>
<evidence type="ECO:0000313" key="2">
    <source>
        <dbReference type="Proteomes" id="UP001296104"/>
    </source>
</evidence>
<dbReference type="EMBL" id="CAVMBE010000005">
    <property type="protein sequence ID" value="CAK3839767.1"/>
    <property type="molecule type" value="Genomic_DNA"/>
</dbReference>
<dbReference type="AlphaFoldDB" id="A0AAI9E7Z7"/>
<gene>
    <name evidence="1" type="ORF">LECACI_7A001478</name>
</gene>
<evidence type="ECO:0000313" key="1">
    <source>
        <dbReference type="EMBL" id="CAK3839767.1"/>
    </source>
</evidence>
<reference evidence="1" key="1">
    <citation type="submission" date="2023-11" db="EMBL/GenBank/DDBJ databases">
        <authorList>
            <person name="Alioto T."/>
            <person name="Alioto T."/>
            <person name="Gomez Garrido J."/>
        </authorList>
    </citation>
    <scope>NUCLEOTIDE SEQUENCE</scope>
</reference>
<sequence length="214" mass="24629">MASIPASIRESPKLTSFDQPTYLSEIKDLRQHENAAGQQRSRRGHWNPSSLPEDHVASEALCFRHDRGTTRVLQSRPSNVHHYKSYSIYYIRGKFLAVPYDASLKQEDSSDDEGDGTAFETWQPLTFRHLNLGGCVRGLASYVDIRLQESRMQTQPADRVWMEYFLPDRYNPQPQEARRRGLVGKLALIIDLAATSQVPEQWKPALTIHHHRFN</sequence>
<name>A0AAI9E7Z7_9PEZI</name>
<accession>A0AAI9E7Z7</accession>
<protein>
    <submittedName>
        <fullName evidence="1">Uncharacterized protein</fullName>
    </submittedName>
</protein>
<comment type="caution">
    <text evidence="1">The sequence shown here is derived from an EMBL/GenBank/DDBJ whole genome shotgun (WGS) entry which is preliminary data.</text>
</comment>
<dbReference type="Proteomes" id="UP001296104">
    <property type="component" value="Unassembled WGS sequence"/>
</dbReference>